<keyword evidence="4 10" id="KW-0808">Transferase</keyword>
<evidence type="ECO:0000313" key="14">
    <source>
        <dbReference type="EMBL" id="SDI72945.1"/>
    </source>
</evidence>
<dbReference type="InterPro" id="IPR039657">
    <property type="entry name" value="Dimethylallyltransferase"/>
</dbReference>
<evidence type="ECO:0000256" key="10">
    <source>
        <dbReference type="HAMAP-Rule" id="MF_00185"/>
    </source>
</evidence>
<dbReference type="Gene3D" id="1.10.20.140">
    <property type="match status" value="1"/>
</dbReference>
<gene>
    <name evidence="10" type="primary">miaA</name>
    <name evidence="14" type="ORF">SAMN05421804_10440</name>
</gene>
<comment type="catalytic activity">
    <reaction evidence="9 10 11">
        <text>adenosine(37) in tRNA + dimethylallyl diphosphate = N(6)-dimethylallyladenosine(37) in tRNA + diphosphate</text>
        <dbReference type="Rhea" id="RHEA:26482"/>
        <dbReference type="Rhea" id="RHEA-COMP:10162"/>
        <dbReference type="Rhea" id="RHEA-COMP:10375"/>
        <dbReference type="ChEBI" id="CHEBI:33019"/>
        <dbReference type="ChEBI" id="CHEBI:57623"/>
        <dbReference type="ChEBI" id="CHEBI:74411"/>
        <dbReference type="ChEBI" id="CHEBI:74415"/>
        <dbReference type="EC" id="2.5.1.75"/>
    </reaction>
</comment>
<keyword evidence="8 10" id="KW-0460">Magnesium</keyword>
<evidence type="ECO:0000256" key="2">
    <source>
        <dbReference type="ARBA" id="ARBA00003213"/>
    </source>
</evidence>
<evidence type="ECO:0000256" key="13">
    <source>
        <dbReference type="RuleBase" id="RU003785"/>
    </source>
</evidence>
<comment type="function">
    <text evidence="2 10 12">Catalyzes the transfer of a dimethylallyl group onto the adenine at position 37 in tRNAs that read codons beginning with uridine, leading to the formation of N6-(dimethylallyl)adenosine (i(6)A).</text>
</comment>
<dbReference type="InterPro" id="IPR027417">
    <property type="entry name" value="P-loop_NTPase"/>
</dbReference>
<dbReference type="SUPFAM" id="SSF52540">
    <property type="entry name" value="P-loop containing nucleoside triphosphate hydrolases"/>
    <property type="match status" value="1"/>
</dbReference>
<evidence type="ECO:0000256" key="8">
    <source>
        <dbReference type="ARBA" id="ARBA00022842"/>
    </source>
</evidence>
<dbReference type="FunFam" id="1.10.20.140:FF:000001">
    <property type="entry name" value="tRNA dimethylallyltransferase"/>
    <property type="match status" value="1"/>
</dbReference>
<keyword evidence="5 10" id="KW-0819">tRNA processing</keyword>
<feature type="region of interest" description="Interaction with substrate tRNA" evidence="10">
    <location>
        <begin position="34"/>
        <end position="37"/>
    </location>
</feature>
<evidence type="ECO:0000313" key="15">
    <source>
        <dbReference type="Proteomes" id="UP000183255"/>
    </source>
</evidence>
<dbReference type="PANTHER" id="PTHR11088:SF60">
    <property type="entry name" value="TRNA DIMETHYLALLYLTRANSFERASE"/>
    <property type="match status" value="1"/>
</dbReference>
<comment type="subunit">
    <text evidence="10">Monomer.</text>
</comment>
<keyword evidence="6 10" id="KW-0547">Nucleotide-binding</keyword>
<dbReference type="GO" id="GO:0052381">
    <property type="term" value="F:tRNA dimethylallyltransferase activity"/>
    <property type="evidence" value="ECO:0007669"/>
    <property type="project" value="UniProtKB-UniRule"/>
</dbReference>
<dbReference type="AlphaFoldDB" id="A0A1G8MYQ0"/>
<dbReference type="GO" id="GO:0005524">
    <property type="term" value="F:ATP binding"/>
    <property type="evidence" value="ECO:0007669"/>
    <property type="project" value="UniProtKB-UniRule"/>
</dbReference>
<evidence type="ECO:0000256" key="3">
    <source>
        <dbReference type="ARBA" id="ARBA00005842"/>
    </source>
</evidence>
<dbReference type="HAMAP" id="MF_00185">
    <property type="entry name" value="IPP_trans"/>
    <property type="match status" value="1"/>
</dbReference>
<reference evidence="14 15" key="1">
    <citation type="submission" date="2016-10" db="EMBL/GenBank/DDBJ databases">
        <authorList>
            <person name="de Groot N.N."/>
        </authorList>
    </citation>
    <scope>NUCLEOTIDE SEQUENCE [LARGE SCALE GENOMIC DNA]</scope>
    <source>
        <strain evidence="14 15">CGMCC 1.5058</strain>
    </source>
</reference>
<organism evidence="14 15">
    <name type="scientific">Proteiniclasticum ruminis</name>
    <dbReference type="NCBI Taxonomy" id="398199"/>
    <lineage>
        <taxon>Bacteria</taxon>
        <taxon>Bacillati</taxon>
        <taxon>Bacillota</taxon>
        <taxon>Clostridia</taxon>
        <taxon>Eubacteriales</taxon>
        <taxon>Clostridiaceae</taxon>
        <taxon>Proteiniclasticum</taxon>
    </lineage>
</organism>
<dbReference type="RefSeq" id="WP_031576298.1">
    <property type="nucleotide sequence ID" value="NZ_FNDZ01000004.1"/>
</dbReference>
<comment type="caution">
    <text evidence="10">Lacks conserved residue(s) required for the propagation of feature annotation.</text>
</comment>
<evidence type="ECO:0000256" key="4">
    <source>
        <dbReference type="ARBA" id="ARBA00022679"/>
    </source>
</evidence>
<protein>
    <recommendedName>
        <fullName evidence="10">tRNA dimethylallyltransferase</fullName>
        <ecNumber evidence="10">2.5.1.75</ecNumber>
    </recommendedName>
    <alternativeName>
        <fullName evidence="10">Dimethylallyl diphosphate:tRNA dimethylallyltransferase</fullName>
        <shortName evidence="10">DMAPP:tRNA dimethylallyltransferase</shortName>
        <shortName evidence="10">DMATase</shortName>
    </alternativeName>
    <alternativeName>
        <fullName evidence="10">Isopentenyl-diphosphate:tRNA isopentenyltransferase</fullName>
        <shortName evidence="10">IPP transferase</shortName>
        <shortName evidence="10">IPPT</shortName>
        <shortName evidence="10">IPTase</shortName>
    </alternativeName>
</protein>
<feature type="site" description="Interaction with substrate tRNA" evidence="10">
    <location>
        <position position="100"/>
    </location>
</feature>
<evidence type="ECO:0000256" key="11">
    <source>
        <dbReference type="RuleBase" id="RU003783"/>
    </source>
</evidence>
<evidence type="ECO:0000256" key="6">
    <source>
        <dbReference type="ARBA" id="ARBA00022741"/>
    </source>
</evidence>
<dbReference type="GO" id="GO:0006400">
    <property type="term" value="P:tRNA modification"/>
    <property type="evidence" value="ECO:0007669"/>
    <property type="project" value="TreeGrafter"/>
</dbReference>
<dbReference type="NCBIfam" id="TIGR00174">
    <property type="entry name" value="miaA"/>
    <property type="match status" value="1"/>
</dbReference>
<evidence type="ECO:0000256" key="7">
    <source>
        <dbReference type="ARBA" id="ARBA00022840"/>
    </source>
</evidence>
<dbReference type="Proteomes" id="UP000183255">
    <property type="component" value="Unassembled WGS sequence"/>
</dbReference>
<dbReference type="EC" id="2.5.1.75" evidence="10"/>
<comment type="cofactor">
    <cofactor evidence="1 10">
        <name>Mg(2+)</name>
        <dbReference type="ChEBI" id="CHEBI:18420"/>
    </cofactor>
</comment>
<evidence type="ECO:0000256" key="1">
    <source>
        <dbReference type="ARBA" id="ARBA00001946"/>
    </source>
</evidence>
<feature type="binding site" evidence="10">
    <location>
        <begin position="11"/>
        <end position="16"/>
    </location>
    <ligand>
        <name>substrate</name>
    </ligand>
</feature>
<evidence type="ECO:0000256" key="5">
    <source>
        <dbReference type="ARBA" id="ARBA00022694"/>
    </source>
</evidence>
<sequence>MRKIVIISGPTGVGKTEISLQVAETLQGEIVSCDSMQIYKGMDIGSAKATREEMERVPHHLIDVVSPFDAFTVSDYKDLAEAAIHDIHKRGKPAILVGGTGLYIDAVIKNLSFTEGGSDAVLRKELEEEAKEHGPLFLHEKLKIVDLEAATAIHPNNVKRVVRALEVYHLTGKPFSSFKDERGLRKEYEIHYFYLNKDRKKLYEDIDERVEVMMKRGLLEEVEHLQKSGLNSSYISMQGIGYKEILSYLDGVLSLEGAVDLVKMRSRNYAKRQLTWFRNEKYAEELSKEQYSDEEIIQILEKSIRE</sequence>
<feature type="site" description="Interaction with substrate tRNA" evidence="10">
    <location>
        <position position="123"/>
    </location>
</feature>
<evidence type="ECO:0000256" key="12">
    <source>
        <dbReference type="RuleBase" id="RU003784"/>
    </source>
</evidence>
<evidence type="ECO:0000256" key="9">
    <source>
        <dbReference type="ARBA" id="ARBA00049563"/>
    </source>
</evidence>
<feature type="binding site" evidence="10">
    <location>
        <begin position="9"/>
        <end position="16"/>
    </location>
    <ligand>
        <name>ATP</name>
        <dbReference type="ChEBI" id="CHEBI:30616"/>
    </ligand>
</feature>
<dbReference type="Gene3D" id="3.40.50.300">
    <property type="entry name" value="P-loop containing nucleotide triphosphate hydrolases"/>
    <property type="match status" value="1"/>
</dbReference>
<accession>A0A1G8MYQ0</accession>
<name>A0A1G8MYQ0_9CLOT</name>
<dbReference type="InterPro" id="IPR018022">
    <property type="entry name" value="IPT"/>
</dbReference>
<comment type="similarity">
    <text evidence="3 10 13">Belongs to the IPP transferase family.</text>
</comment>
<dbReference type="PANTHER" id="PTHR11088">
    <property type="entry name" value="TRNA DIMETHYLALLYLTRANSFERASE"/>
    <property type="match status" value="1"/>
</dbReference>
<keyword evidence="7 10" id="KW-0067">ATP-binding</keyword>
<dbReference type="EMBL" id="FNDZ01000004">
    <property type="protein sequence ID" value="SDI72945.1"/>
    <property type="molecule type" value="Genomic_DNA"/>
</dbReference>
<dbReference type="Pfam" id="PF01715">
    <property type="entry name" value="IPPT"/>
    <property type="match status" value="1"/>
</dbReference>
<proteinExistence type="inferred from homology"/>